<evidence type="ECO:0000256" key="2">
    <source>
        <dbReference type="ARBA" id="ARBA00023125"/>
    </source>
</evidence>
<dbReference type="InterPro" id="IPR011711">
    <property type="entry name" value="GntR_C"/>
</dbReference>
<dbReference type="AlphaFoldDB" id="A0A089PNM9"/>
<dbReference type="InterPro" id="IPR036390">
    <property type="entry name" value="WH_DNA-bd_sf"/>
</dbReference>
<dbReference type="RefSeq" id="WP_043081991.1">
    <property type="nucleotide sequence ID" value="NZ_CACVCI010000001.1"/>
</dbReference>
<dbReference type="SUPFAM" id="SSF46785">
    <property type="entry name" value="Winged helix' DNA-binding domain"/>
    <property type="match status" value="1"/>
</dbReference>
<dbReference type="SMART" id="SM00895">
    <property type="entry name" value="FCD"/>
    <property type="match status" value="1"/>
</dbReference>
<dbReference type="PANTHER" id="PTHR43537">
    <property type="entry name" value="TRANSCRIPTIONAL REGULATOR, GNTR FAMILY"/>
    <property type="match status" value="1"/>
</dbReference>
<evidence type="ECO:0000313" key="6">
    <source>
        <dbReference type="Proteomes" id="UP000036196"/>
    </source>
</evidence>
<dbReference type="InterPro" id="IPR036388">
    <property type="entry name" value="WH-like_DNA-bd_sf"/>
</dbReference>
<gene>
    <name evidence="5" type="ORF">ABW06_19155</name>
</gene>
<dbReference type="InterPro" id="IPR008920">
    <property type="entry name" value="TF_FadR/GntR_C"/>
</dbReference>
<dbReference type="Proteomes" id="UP000036196">
    <property type="component" value="Unassembled WGS sequence"/>
</dbReference>
<dbReference type="SUPFAM" id="SSF48008">
    <property type="entry name" value="GntR ligand-binding domain-like"/>
    <property type="match status" value="1"/>
</dbReference>
<dbReference type="GO" id="GO:0003700">
    <property type="term" value="F:DNA-binding transcription factor activity"/>
    <property type="evidence" value="ECO:0007669"/>
    <property type="project" value="InterPro"/>
</dbReference>
<evidence type="ECO:0000259" key="4">
    <source>
        <dbReference type="PROSITE" id="PS50949"/>
    </source>
</evidence>
<dbReference type="PANTHER" id="PTHR43537:SF45">
    <property type="entry name" value="GNTR FAMILY REGULATORY PROTEIN"/>
    <property type="match status" value="1"/>
</dbReference>
<evidence type="ECO:0000256" key="3">
    <source>
        <dbReference type="ARBA" id="ARBA00023163"/>
    </source>
</evidence>
<dbReference type="PATRIC" id="fig|61647.13.peg.3365"/>
<evidence type="ECO:0000313" key="5">
    <source>
        <dbReference type="EMBL" id="KMK11913.1"/>
    </source>
</evidence>
<proteinExistence type="predicted"/>
<protein>
    <submittedName>
        <fullName evidence="5">GntR family transcriptional regulator</fullName>
    </submittedName>
</protein>
<dbReference type="Gene3D" id="1.20.120.530">
    <property type="entry name" value="GntR ligand-binding domain-like"/>
    <property type="match status" value="1"/>
</dbReference>
<keyword evidence="3" id="KW-0804">Transcription</keyword>
<accession>A0A089PNM9</accession>
<dbReference type="SMART" id="SM00345">
    <property type="entry name" value="HTH_GNTR"/>
    <property type="match status" value="1"/>
</dbReference>
<dbReference type="PROSITE" id="PS50949">
    <property type="entry name" value="HTH_GNTR"/>
    <property type="match status" value="1"/>
</dbReference>
<dbReference type="CDD" id="cd07377">
    <property type="entry name" value="WHTH_GntR"/>
    <property type="match status" value="1"/>
</dbReference>
<evidence type="ECO:0000256" key="1">
    <source>
        <dbReference type="ARBA" id="ARBA00023015"/>
    </source>
</evidence>
<feature type="domain" description="HTH gntR-type" evidence="4">
    <location>
        <begin position="8"/>
        <end position="75"/>
    </location>
</feature>
<dbReference type="GO" id="GO:0003677">
    <property type="term" value="F:DNA binding"/>
    <property type="evidence" value="ECO:0007669"/>
    <property type="project" value="UniProtKB-KW"/>
</dbReference>
<dbReference type="KEGG" id="pge:LG71_07775"/>
<dbReference type="Pfam" id="PF07729">
    <property type="entry name" value="FCD"/>
    <property type="match status" value="1"/>
</dbReference>
<dbReference type="eggNOG" id="COG1802">
    <property type="taxonomic scope" value="Bacteria"/>
</dbReference>
<sequence>MKKAAPAQTLIERTAQTVRASIIAGDLIPGTRLSEAHLSEQLGISRNTLREVFRLLTQEGLVRHEPHRGVSVSLPDVASIIDIYRIRRLIECDALRGASAFHPAVARMAEAVDAARQHQAKSEWRSVGTENMAFHIALVELTDSERLMRLYRQVSAELRLAFGHLNDHALLHAPYIEKNAAILGLLRAGKNDEAAEAMNDYLNLSERTVLAALARQQQER</sequence>
<comment type="caution">
    <text evidence="5">The sequence shown here is derived from an EMBL/GenBank/DDBJ whole genome shotgun (WGS) entry which is preliminary data.</text>
</comment>
<dbReference type="EMBL" id="LDZF01000023">
    <property type="protein sequence ID" value="KMK11913.1"/>
    <property type="molecule type" value="Genomic_DNA"/>
</dbReference>
<reference evidence="5 6" key="1">
    <citation type="submission" date="2015-05" db="EMBL/GenBank/DDBJ databases">
        <title>Genome sequences of Pluralibacter gergoviae.</title>
        <authorList>
            <person name="Greninger A.L."/>
            <person name="Miller S."/>
        </authorList>
    </citation>
    <scope>NUCLEOTIDE SEQUENCE [LARGE SCALE GENOMIC DNA]</scope>
    <source>
        <strain evidence="5 6">JS81F13</strain>
    </source>
</reference>
<organism evidence="5 6">
    <name type="scientific">Pluralibacter gergoviae</name>
    <name type="common">Enterobacter gergoviae</name>
    <dbReference type="NCBI Taxonomy" id="61647"/>
    <lineage>
        <taxon>Bacteria</taxon>
        <taxon>Pseudomonadati</taxon>
        <taxon>Pseudomonadota</taxon>
        <taxon>Gammaproteobacteria</taxon>
        <taxon>Enterobacterales</taxon>
        <taxon>Enterobacteriaceae</taxon>
        <taxon>Pluralibacter</taxon>
    </lineage>
</organism>
<dbReference type="Pfam" id="PF00392">
    <property type="entry name" value="GntR"/>
    <property type="match status" value="1"/>
</dbReference>
<keyword evidence="1" id="KW-0805">Transcription regulation</keyword>
<name>A0A089PNM9_PLUGE</name>
<keyword evidence="2" id="KW-0238">DNA-binding</keyword>
<dbReference type="InterPro" id="IPR000524">
    <property type="entry name" value="Tscrpt_reg_HTH_GntR"/>
</dbReference>
<dbReference type="PRINTS" id="PR00035">
    <property type="entry name" value="HTHGNTR"/>
</dbReference>
<keyword evidence="6" id="KW-1185">Reference proteome</keyword>
<dbReference type="Gene3D" id="1.10.10.10">
    <property type="entry name" value="Winged helix-like DNA-binding domain superfamily/Winged helix DNA-binding domain"/>
    <property type="match status" value="1"/>
</dbReference>
<dbReference type="STRING" id="61647.LG71_07775"/>